<dbReference type="PANTHER" id="PTHR43278">
    <property type="entry name" value="NAD(P)H-DEPENDENT FMN-CONTAINING OXIDOREDUCTASE YWQN-RELATED"/>
    <property type="match status" value="1"/>
</dbReference>
<reference evidence="4" key="1">
    <citation type="journal article" date="2014" name="Front. Microbiol.">
        <title>High frequency of phylogenetically diverse reductive dehalogenase-homologous genes in deep subseafloor sedimentary metagenomes.</title>
        <authorList>
            <person name="Kawai M."/>
            <person name="Futagami T."/>
            <person name="Toyoda A."/>
            <person name="Takaki Y."/>
            <person name="Nishi S."/>
            <person name="Hori S."/>
            <person name="Arai W."/>
            <person name="Tsubouchi T."/>
            <person name="Morono Y."/>
            <person name="Uchiyama I."/>
            <person name="Ito T."/>
            <person name="Fujiyama A."/>
            <person name="Inagaki F."/>
            <person name="Takami H."/>
        </authorList>
    </citation>
    <scope>NUCLEOTIDE SEQUENCE</scope>
    <source>
        <strain evidence="4">Expedition CK06-06</strain>
    </source>
</reference>
<organism evidence="4">
    <name type="scientific">marine sediment metagenome</name>
    <dbReference type="NCBI Taxonomy" id="412755"/>
    <lineage>
        <taxon>unclassified sequences</taxon>
        <taxon>metagenomes</taxon>
        <taxon>ecological metagenomes</taxon>
    </lineage>
</organism>
<evidence type="ECO:0000256" key="2">
    <source>
        <dbReference type="ARBA" id="ARBA00022643"/>
    </source>
</evidence>
<comment type="caution">
    <text evidence="4">The sequence shown here is derived from an EMBL/GenBank/DDBJ whole genome shotgun (WGS) entry which is preliminary data.</text>
</comment>
<keyword evidence="2" id="KW-0288">FMN</keyword>
<gene>
    <name evidence="4" type="ORF">S01H4_22737</name>
</gene>
<proteinExistence type="predicted"/>
<dbReference type="InterPro" id="IPR029039">
    <property type="entry name" value="Flavoprotein-like_sf"/>
</dbReference>
<accession>X1CXQ8</accession>
<dbReference type="GO" id="GO:0016491">
    <property type="term" value="F:oxidoreductase activity"/>
    <property type="evidence" value="ECO:0007669"/>
    <property type="project" value="InterPro"/>
</dbReference>
<dbReference type="AlphaFoldDB" id="X1CXQ8"/>
<feature type="domain" description="NADPH-dependent FMN reductase-like" evidence="3">
    <location>
        <begin position="10"/>
        <end position="163"/>
    </location>
</feature>
<dbReference type="InterPro" id="IPR005025">
    <property type="entry name" value="FMN_Rdtase-like_dom"/>
</dbReference>
<dbReference type="Pfam" id="PF03358">
    <property type="entry name" value="FMN_red"/>
    <property type="match status" value="1"/>
</dbReference>
<evidence type="ECO:0000256" key="1">
    <source>
        <dbReference type="ARBA" id="ARBA00022630"/>
    </source>
</evidence>
<name>X1CXQ8_9ZZZZ</name>
<dbReference type="Gene3D" id="3.40.50.360">
    <property type="match status" value="1"/>
</dbReference>
<protein>
    <recommendedName>
        <fullName evidence="3">NADPH-dependent FMN reductase-like domain-containing protein</fullName>
    </recommendedName>
</protein>
<keyword evidence="1" id="KW-0285">Flavoprotein</keyword>
<dbReference type="EMBL" id="BART01010463">
    <property type="protein sequence ID" value="GAG88986.1"/>
    <property type="molecule type" value="Genomic_DNA"/>
</dbReference>
<dbReference type="InterPro" id="IPR051796">
    <property type="entry name" value="ISF_SsuE-like"/>
</dbReference>
<dbReference type="PANTHER" id="PTHR43278:SF2">
    <property type="entry name" value="IRON-SULFUR FLAVOPROTEIN"/>
    <property type="match status" value="1"/>
</dbReference>
<sequence length="195" mass="21428">MQKGKNQKHVVVLLGSPRKKGNSTVLANQIIHGVESVGAKVETVYLNGLNIKPCQGCYACKKKNSTGCAVDDDMQSLYPKLVESDAWVIASPVYWFSMSAQTKIFMDRCFALWNEDSDISPMYKKRIAIAMSYGDSDPFNSGCVNALRSFQDAYRYVGAKIVGMVYGSAEEPGEIASNAELMDQAEEIGKKLAMN</sequence>
<evidence type="ECO:0000259" key="3">
    <source>
        <dbReference type="Pfam" id="PF03358"/>
    </source>
</evidence>
<evidence type="ECO:0000313" key="4">
    <source>
        <dbReference type="EMBL" id="GAG88986.1"/>
    </source>
</evidence>
<dbReference type="SUPFAM" id="SSF52218">
    <property type="entry name" value="Flavoproteins"/>
    <property type="match status" value="1"/>
</dbReference>